<keyword evidence="4" id="KW-0472">Membrane</keyword>
<dbReference type="InterPro" id="IPR016024">
    <property type="entry name" value="ARM-type_fold"/>
</dbReference>
<dbReference type="InterPro" id="IPR002553">
    <property type="entry name" value="Clathrin/coatomer_adapt-like_N"/>
</dbReference>
<gene>
    <name evidence="7" type="ORF">B0H15DRAFT_859571</name>
</gene>
<dbReference type="GO" id="GO:0030117">
    <property type="term" value="C:membrane coat"/>
    <property type="evidence" value="ECO:0007669"/>
    <property type="project" value="InterPro"/>
</dbReference>
<dbReference type="EMBL" id="JARJCN010000063">
    <property type="protein sequence ID" value="KAJ7078870.1"/>
    <property type="molecule type" value="Genomic_DNA"/>
</dbReference>
<keyword evidence="2" id="KW-0813">Transport</keyword>
<accession>A0AAD6TXK4</accession>
<keyword evidence="3" id="KW-0653">Protein transport</keyword>
<evidence type="ECO:0000259" key="6">
    <source>
        <dbReference type="Pfam" id="PF01602"/>
    </source>
</evidence>
<protein>
    <submittedName>
        <fullName evidence="7">Armadillo-type protein</fullName>
    </submittedName>
</protein>
<proteinExistence type="predicted"/>
<sequence length="863" mass="94575">MDVPFVSSGALSRAHYALVKNVESAPSPSIADSYIFKEVESIRSRLRHPHISIKETKECLIILLYCSMSISSHALPTPSFDFALPQAVNLAEAGKKIHEKQIGYLFCAELMSPTHELRLMLVNTLRKDLESSSTSLICLALDNLITSPSEDVVPAVQSRVYDLLSSQSSHVRRRAMLACSALSHHEPDLLRRIGATVLKRLADPHPVVVGAALTAALLIFKIHEPARPDIREAVNNLLQQLWPNKHEQSVRCILLQVLQILRTVGLHPPSLELLLQIIRTTSQSLDHPVMFAAFLLLSDTDIQDLRSAIKSESLSPVANIRHLLTSRSVNDQHIFLSCLSCLNPEVWAGTNADIPAVLDEWEVGRVMELLDSSDIGIRRKTLGILNSADANIVNSYYSQSLQTLPNDLNLSGLSEYTTRLLEVAEIQSDGDGELYARQLVDLFARMEARSPRYAQFVVENAVEMVLLHMRNAATSFQIGCATTLVTSLTNPETFLGQTMMVIMPALATEYSGKLAVPPPDVLRGLSSRLHLCSLAVQDACLLAMLRISAECEQVPSEVLIRIRDLGDQSRRHIRKRCEEFTSLAAQKAVLAMIIQSSQSSSLPDFVDALRNYQLSASKSKPTHDRLRDASSPSSSHASLPGNKLRYTAYEAPQPTPRLRNRASSGGSSHSGSRASSQLSGNMTGKAMEELSRTVTAGDLALAAAAEEFELSSRASEKHTPASLVDAGEHHRVISAEGLAQNPAPDLIAFNDSPFISDPYADNPNVVEPMWNSFKESSGARGWCDASVEEVIKRLDSMEDTLEIIPVEETPFIGELKVLVNGGDAARGVGVLRLRVSEDGSCLWRMRGDAGLQIRVKRLLSGLE</sequence>
<comment type="caution">
    <text evidence="7">The sequence shown here is derived from an EMBL/GenBank/DDBJ whole genome shotgun (WGS) entry which is preliminary data.</text>
</comment>
<feature type="domain" description="Clathrin/coatomer adaptor adaptin-like N-terminal" evidence="6">
    <location>
        <begin position="33"/>
        <end position="385"/>
    </location>
</feature>
<evidence type="ECO:0000256" key="2">
    <source>
        <dbReference type="ARBA" id="ARBA00022448"/>
    </source>
</evidence>
<dbReference type="Gene3D" id="1.25.10.10">
    <property type="entry name" value="Leucine-rich Repeat Variant"/>
    <property type="match status" value="1"/>
</dbReference>
<dbReference type="InterPro" id="IPR011989">
    <property type="entry name" value="ARM-like"/>
</dbReference>
<keyword evidence="8" id="KW-1185">Reference proteome</keyword>
<feature type="compositionally biased region" description="Low complexity" evidence="5">
    <location>
        <begin position="663"/>
        <end position="680"/>
    </location>
</feature>
<dbReference type="AlphaFoldDB" id="A0AAD6TXK4"/>
<name>A0AAD6TXK4_9AGAR</name>
<evidence type="ECO:0000256" key="5">
    <source>
        <dbReference type="SAM" id="MobiDB-lite"/>
    </source>
</evidence>
<evidence type="ECO:0000313" key="7">
    <source>
        <dbReference type="EMBL" id="KAJ7078870.1"/>
    </source>
</evidence>
<evidence type="ECO:0000256" key="4">
    <source>
        <dbReference type="ARBA" id="ARBA00023136"/>
    </source>
</evidence>
<dbReference type="Pfam" id="PF01602">
    <property type="entry name" value="Adaptin_N"/>
    <property type="match status" value="1"/>
</dbReference>
<dbReference type="GO" id="GO:0016192">
    <property type="term" value="P:vesicle-mediated transport"/>
    <property type="evidence" value="ECO:0007669"/>
    <property type="project" value="InterPro"/>
</dbReference>
<dbReference type="SUPFAM" id="SSF48371">
    <property type="entry name" value="ARM repeat"/>
    <property type="match status" value="1"/>
</dbReference>
<evidence type="ECO:0000256" key="3">
    <source>
        <dbReference type="ARBA" id="ARBA00022927"/>
    </source>
</evidence>
<dbReference type="PANTHER" id="PTHR22780">
    <property type="entry name" value="ADAPTIN, ALPHA/GAMMA/EPSILON"/>
    <property type="match status" value="1"/>
</dbReference>
<evidence type="ECO:0000313" key="8">
    <source>
        <dbReference type="Proteomes" id="UP001222325"/>
    </source>
</evidence>
<dbReference type="GO" id="GO:0012505">
    <property type="term" value="C:endomembrane system"/>
    <property type="evidence" value="ECO:0007669"/>
    <property type="project" value="UniProtKB-SubCell"/>
</dbReference>
<dbReference type="InterPro" id="IPR050840">
    <property type="entry name" value="Adaptor_Complx_Large_Subunit"/>
</dbReference>
<organism evidence="7 8">
    <name type="scientific">Mycena belliarum</name>
    <dbReference type="NCBI Taxonomy" id="1033014"/>
    <lineage>
        <taxon>Eukaryota</taxon>
        <taxon>Fungi</taxon>
        <taxon>Dikarya</taxon>
        <taxon>Basidiomycota</taxon>
        <taxon>Agaricomycotina</taxon>
        <taxon>Agaricomycetes</taxon>
        <taxon>Agaricomycetidae</taxon>
        <taxon>Agaricales</taxon>
        <taxon>Marasmiineae</taxon>
        <taxon>Mycenaceae</taxon>
        <taxon>Mycena</taxon>
    </lineage>
</organism>
<dbReference type="GO" id="GO:0006886">
    <property type="term" value="P:intracellular protein transport"/>
    <property type="evidence" value="ECO:0007669"/>
    <property type="project" value="InterPro"/>
</dbReference>
<reference evidence="7" key="1">
    <citation type="submission" date="2023-03" db="EMBL/GenBank/DDBJ databases">
        <title>Massive genome expansion in bonnet fungi (Mycena s.s.) driven by repeated elements and novel gene families across ecological guilds.</title>
        <authorList>
            <consortium name="Lawrence Berkeley National Laboratory"/>
            <person name="Harder C.B."/>
            <person name="Miyauchi S."/>
            <person name="Viragh M."/>
            <person name="Kuo A."/>
            <person name="Thoen E."/>
            <person name="Andreopoulos B."/>
            <person name="Lu D."/>
            <person name="Skrede I."/>
            <person name="Drula E."/>
            <person name="Henrissat B."/>
            <person name="Morin E."/>
            <person name="Kohler A."/>
            <person name="Barry K."/>
            <person name="LaButti K."/>
            <person name="Morin E."/>
            <person name="Salamov A."/>
            <person name="Lipzen A."/>
            <person name="Mereny Z."/>
            <person name="Hegedus B."/>
            <person name="Baldrian P."/>
            <person name="Stursova M."/>
            <person name="Weitz H."/>
            <person name="Taylor A."/>
            <person name="Grigoriev I.V."/>
            <person name="Nagy L.G."/>
            <person name="Martin F."/>
            <person name="Kauserud H."/>
        </authorList>
    </citation>
    <scope>NUCLEOTIDE SEQUENCE</scope>
    <source>
        <strain evidence="7">CBHHK173m</strain>
    </source>
</reference>
<comment type="subcellular location">
    <subcellularLocation>
        <location evidence="1">Endomembrane system</location>
    </subcellularLocation>
</comment>
<feature type="region of interest" description="Disordered" evidence="5">
    <location>
        <begin position="616"/>
        <end position="683"/>
    </location>
</feature>
<feature type="compositionally biased region" description="Low complexity" evidence="5">
    <location>
        <begin position="629"/>
        <end position="640"/>
    </location>
</feature>
<evidence type="ECO:0000256" key="1">
    <source>
        <dbReference type="ARBA" id="ARBA00004308"/>
    </source>
</evidence>
<dbReference type="Proteomes" id="UP001222325">
    <property type="component" value="Unassembled WGS sequence"/>
</dbReference>